<sequence>MEFNVSVQELLKAIGTSNIKSIDDNHSDKMFIKLSNAIIIGEPDWNYRVFSLVIVYEKERVKCVILNMLIDPLHSQELWTKVLQEGFLDLELYPATIEDEYLVGTFCLVPIKQYCVKLIFNRL</sequence>
<gene>
    <name evidence="1" type="ORF">ONT23_09020</name>
</gene>
<name>A0AAW5UPE8_9BACT</name>
<evidence type="ECO:0000313" key="1">
    <source>
        <dbReference type="EMBL" id="MCW4155677.1"/>
    </source>
</evidence>
<reference evidence="1" key="1">
    <citation type="submission" date="2022-11" db="EMBL/GenBank/DDBJ databases">
        <title>Genomic repertoires linked with pathogenic potency of arthritogenic Prevotella copri isolated from the gut of rheumatoid arthritis patients.</title>
        <authorList>
            <person name="Nii T."/>
            <person name="Maeda Y."/>
            <person name="Motooka D."/>
            <person name="Naito M."/>
            <person name="Matsumoto Y."/>
            <person name="Ogawa T."/>
            <person name="Oguro-Igashira E."/>
            <person name="Kishikawa T."/>
            <person name="Yamashita M."/>
            <person name="Koizumi S."/>
            <person name="Kurakawa T."/>
            <person name="Okumura R."/>
            <person name="Kayama H."/>
            <person name="Murakami M."/>
            <person name="Sakaguchi T."/>
            <person name="Das B."/>
            <person name="Nakamura S."/>
            <person name="Okada Y."/>
            <person name="Kumanogoh A."/>
            <person name="Takeda K."/>
        </authorList>
    </citation>
    <scope>NUCLEOTIDE SEQUENCE</scope>
    <source>
        <strain evidence="1">H012_8</strain>
    </source>
</reference>
<dbReference type="RefSeq" id="WP_264901038.1">
    <property type="nucleotide sequence ID" value="NZ_JAPDVH010000001.1"/>
</dbReference>
<protein>
    <submittedName>
        <fullName evidence="1">Uncharacterized protein</fullName>
    </submittedName>
</protein>
<organism evidence="1 2">
    <name type="scientific">Segatella copri</name>
    <dbReference type="NCBI Taxonomy" id="165179"/>
    <lineage>
        <taxon>Bacteria</taxon>
        <taxon>Pseudomonadati</taxon>
        <taxon>Bacteroidota</taxon>
        <taxon>Bacteroidia</taxon>
        <taxon>Bacteroidales</taxon>
        <taxon>Prevotellaceae</taxon>
        <taxon>Segatella</taxon>
    </lineage>
</organism>
<comment type="caution">
    <text evidence="1">The sequence shown here is derived from an EMBL/GenBank/DDBJ whole genome shotgun (WGS) entry which is preliminary data.</text>
</comment>
<accession>A0AAW5UPE8</accession>
<evidence type="ECO:0000313" key="2">
    <source>
        <dbReference type="Proteomes" id="UP001209168"/>
    </source>
</evidence>
<proteinExistence type="predicted"/>
<dbReference type="Proteomes" id="UP001209168">
    <property type="component" value="Unassembled WGS sequence"/>
</dbReference>
<dbReference type="AlphaFoldDB" id="A0AAW5UPE8"/>
<dbReference type="EMBL" id="JAPDVH010000001">
    <property type="protein sequence ID" value="MCW4155677.1"/>
    <property type="molecule type" value="Genomic_DNA"/>
</dbReference>